<dbReference type="RefSeq" id="WP_073430242.1">
    <property type="nucleotide sequence ID" value="NZ_CADFGY010000021.1"/>
</dbReference>
<proteinExistence type="predicted"/>
<dbReference type="Proteomes" id="UP000184395">
    <property type="component" value="Unassembled WGS sequence"/>
</dbReference>
<accession>A0A1M6S6S5</accession>
<sequence length="97" mass="10506">MAKAYWMVSYRKVTDPQRVAEYSKLAAPAIANGGGRILARGAAAFAHEAGLIERTVLTEFDSLQQAVSAFESVDYQAALKILGTAAERDFRIVEGVE</sequence>
<gene>
    <name evidence="2" type="ORF">SAMN05192548_102125</name>
</gene>
<evidence type="ECO:0000313" key="3">
    <source>
        <dbReference type="Proteomes" id="UP000184395"/>
    </source>
</evidence>
<organism evidence="2 3">
    <name type="scientific">Paraburkholderia terricola</name>
    <dbReference type="NCBI Taxonomy" id="169427"/>
    <lineage>
        <taxon>Bacteria</taxon>
        <taxon>Pseudomonadati</taxon>
        <taxon>Pseudomonadota</taxon>
        <taxon>Betaproteobacteria</taxon>
        <taxon>Burkholderiales</taxon>
        <taxon>Burkholderiaceae</taxon>
        <taxon>Paraburkholderia</taxon>
    </lineage>
</organism>
<evidence type="ECO:0000259" key="1">
    <source>
        <dbReference type="Pfam" id="PF07045"/>
    </source>
</evidence>
<dbReference type="Gene3D" id="3.30.70.100">
    <property type="match status" value="1"/>
</dbReference>
<name>A0A1M6S6S5_9BURK</name>
<dbReference type="PANTHER" id="PTHR41521:SF4">
    <property type="entry name" value="BLR0684 PROTEIN"/>
    <property type="match status" value="1"/>
</dbReference>
<dbReference type="SUPFAM" id="SSF54909">
    <property type="entry name" value="Dimeric alpha+beta barrel"/>
    <property type="match status" value="1"/>
</dbReference>
<evidence type="ECO:0000313" key="2">
    <source>
        <dbReference type="EMBL" id="SHK40207.1"/>
    </source>
</evidence>
<dbReference type="OrthoDB" id="121598at2"/>
<reference evidence="2 3" key="1">
    <citation type="submission" date="2016-11" db="EMBL/GenBank/DDBJ databases">
        <authorList>
            <person name="Jaros S."/>
            <person name="Januszkiewicz K."/>
            <person name="Wedrychowicz H."/>
        </authorList>
    </citation>
    <scope>NUCLEOTIDE SEQUENCE [LARGE SCALE GENOMIC DNA]</scope>
    <source>
        <strain evidence="2 3">LMG 20594</strain>
    </source>
</reference>
<dbReference type="Pfam" id="PF07045">
    <property type="entry name" value="DUF1330"/>
    <property type="match status" value="1"/>
</dbReference>
<dbReference type="STRING" id="169427.SAMN05192548_102125"/>
<protein>
    <submittedName>
        <fullName evidence="2">Uncharacterized conserved protein, DUF1330 family</fullName>
    </submittedName>
</protein>
<dbReference type="EMBL" id="FRAB01000021">
    <property type="protein sequence ID" value="SHK40207.1"/>
    <property type="molecule type" value="Genomic_DNA"/>
</dbReference>
<dbReference type="InterPro" id="IPR011008">
    <property type="entry name" value="Dimeric_a/b-barrel"/>
</dbReference>
<dbReference type="AlphaFoldDB" id="A0A1M6S6S5"/>
<dbReference type="PANTHER" id="PTHR41521">
    <property type="match status" value="1"/>
</dbReference>
<dbReference type="InterPro" id="IPR010753">
    <property type="entry name" value="DUF1330"/>
</dbReference>
<feature type="domain" description="DUF1330" evidence="1">
    <location>
        <begin position="3"/>
        <end position="96"/>
    </location>
</feature>